<feature type="compositionally biased region" description="Acidic residues" evidence="4">
    <location>
        <begin position="726"/>
        <end position="737"/>
    </location>
</feature>
<gene>
    <name evidence="8" type="ORF">AW171_hschr63551</name>
</gene>
<dbReference type="InterPro" id="IPR018846">
    <property type="entry name" value="Beta-prop_RSE1/DDB1/CPSF1_1st"/>
</dbReference>
<comment type="subcellular location">
    <subcellularLocation>
        <location evidence="1">Nucleus</location>
    </subcellularLocation>
</comment>
<organism evidence="8 9">
    <name type="scientific">Eremothecium sinecaudum</name>
    <dbReference type="NCBI Taxonomy" id="45286"/>
    <lineage>
        <taxon>Eukaryota</taxon>
        <taxon>Fungi</taxon>
        <taxon>Dikarya</taxon>
        <taxon>Ascomycota</taxon>
        <taxon>Saccharomycotina</taxon>
        <taxon>Saccharomycetes</taxon>
        <taxon>Saccharomycetales</taxon>
        <taxon>Saccharomycetaceae</taxon>
        <taxon>Eremothecium</taxon>
    </lineage>
</organism>
<dbReference type="InterPro" id="IPR058543">
    <property type="entry name" value="Beta-prop_RSE1/DDB1/CPSF1_2nd"/>
</dbReference>
<evidence type="ECO:0000256" key="2">
    <source>
        <dbReference type="ARBA" id="ARBA00022664"/>
    </source>
</evidence>
<evidence type="ECO:0000256" key="1">
    <source>
        <dbReference type="ARBA" id="ARBA00004123"/>
    </source>
</evidence>
<dbReference type="SUPFAM" id="SSF50978">
    <property type="entry name" value="WD40 repeat-like"/>
    <property type="match status" value="1"/>
</dbReference>
<evidence type="ECO:0000313" key="8">
    <source>
        <dbReference type="EMBL" id="AMD21591.1"/>
    </source>
</evidence>
<feature type="domain" description="RSE1/DDB1/CPSF1 C-terminal" evidence="5">
    <location>
        <begin position="962"/>
        <end position="1302"/>
    </location>
</feature>
<dbReference type="GO" id="GO:0006397">
    <property type="term" value="P:mRNA processing"/>
    <property type="evidence" value="ECO:0007669"/>
    <property type="project" value="UniProtKB-KW"/>
</dbReference>
<dbReference type="RefSeq" id="XP_017988587.1">
    <property type="nucleotide sequence ID" value="XM_018133287.1"/>
</dbReference>
<dbReference type="GO" id="GO:0003676">
    <property type="term" value="F:nucleic acid binding"/>
    <property type="evidence" value="ECO:0007669"/>
    <property type="project" value="InterPro"/>
</dbReference>
<evidence type="ECO:0000259" key="7">
    <source>
        <dbReference type="Pfam" id="PF23726"/>
    </source>
</evidence>
<feature type="region of interest" description="Disordered" evidence="4">
    <location>
        <begin position="718"/>
        <end position="744"/>
    </location>
</feature>
<dbReference type="SUPFAM" id="SSF69322">
    <property type="entry name" value="Tricorn protease domain 2"/>
    <property type="match status" value="1"/>
</dbReference>
<dbReference type="EMBL" id="CP014246">
    <property type="protein sequence ID" value="AMD21591.1"/>
    <property type="molecule type" value="Genomic_DNA"/>
</dbReference>
<feature type="compositionally biased region" description="Acidic residues" evidence="4">
    <location>
        <begin position="875"/>
        <end position="896"/>
    </location>
</feature>
<dbReference type="GeneID" id="28724886"/>
<feature type="domain" description="RSE1/DDB1/CPSF1 first beta-propeller" evidence="6">
    <location>
        <begin position="54"/>
        <end position="400"/>
    </location>
</feature>
<proteinExistence type="predicted"/>
<dbReference type="Pfam" id="PF10433">
    <property type="entry name" value="Beta-prop_RSE1_1st"/>
    <property type="match status" value="1"/>
</dbReference>
<evidence type="ECO:0000256" key="3">
    <source>
        <dbReference type="ARBA" id="ARBA00023242"/>
    </source>
</evidence>
<sequence length="1335" mass="150901">MTEQEDLHLYHLTLQRQANYVHSCVGHFVNYKEHDLLVGSKVEGNGSGKTGKSRKDLQLCLATQTHIDLFDVEDGRLERVVSVPIFANIMSMDRLKIENNTYLLIASDSGNLTVCEFVFRDGIVKLKTLFNEPMSRSGVRRLSPHSYLAVNPQGRCMMVAGMERNKLCYLTDVKQNELCISSPLEVNRPNFVCMAMEACDVGYDNPMFAALEISLDDKSRHLIFYMLDLGLNHVVRKAEFALRDQSASFLLAIPNLEPYGIAKPAISPEEGDPDAIIAYAIVGFDNYISLRDESGRCDISVQLPSRKDAQKTQITCGTVHKLKKEFFVLLQSNFGDLYKVKIIPDAKEKFPVITISYFDTIPQAQGLHIFKNGFLYSNSEFSNHYLYQFEKLGDDAEEDTLSSYMPGKRLIFKPRLELDNLAVADYQDLLNPIVGAHFLNILPLSAIIESTDGTKLLKAGVSFDAIISSPLPQAPLDIWTTKANTSAFHKLLFIGLAGLTMILKTADGTIEELELDSNPFILKNDKTLLVACMGRSSIIQVCENRLIQVIEHQNDEYESKLEWLPPAGISITKAAANSSQLVLSLSNNEIVYFEVGMNDSLNELQDRIELEDPVTDLSVAYGHRSEFLAVACNDASVRVYSLKSNDTENFLEVVSMQALMSVACSVQLLDSNVNLSLHIGLNSGVYVRSKLDKVNGQLFDVRTKFIGSKPVTITSLPNLDPLVNDNENEDDEEEADEVNVHRAEDSEKGTMIHSVMLHSSRTWISYELGTEMFVRPMIITDNQVLKAAAPFASTELLKNGCCSINSNGSLVVGKIGKLSSCDSWFQFTDVSVPIPNGSTFEKRLEGHKTESYQSGTNQGKAEGEEEQKEEKEEREIEGDEEQEDEAEDEDEEDDYDLVEKKQKSNMIRGRTVLADPDDDRLLYIFGNYTDRNCSIMSVFKNDMYYSHNITNKTFQIFEDCKIISVQIARFGQDTKYIVLSTQAGTLKTFRLHIYKRNQQRLFDTIHIHDTVVGNTVHALVAFDDKILVHANSALILYGMGKKQLLKKSLTPTSSSIKKVVALDQWKNDRIAVADIHESVTLYIYDKKKNIFTAIADDITKRHVTCIKFLDESTIIGGDRFSNVWVLRLPQEFNKILKEDLEGYIQTLTTNLPSNIREAIFKWKLTNHFYVNDIPMSFQIISSTLLSDRDVIYYTGLQGTVGCFIPLITRKEVEVFESIDGTMKDADYIFYREQEDRRRDDFAEGLDDNEADSGNLDSHFQVKKEHRLPEGAYSLVGRDILAYRSYYNPVRHVIDGDLCERYTTLSTRERNFLSEKIGSSVQEIHKYINNMRTNCL</sequence>
<protein>
    <submittedName>
        <fullName evidence="8">HFL265Cp</fullName>
    </submittedName>
</protein>
<reference evidence="8 9" key="1">
    <citation type="submission" date="2016-01" db="EMBL/GenBank/DDBJ databases">
        <title>Genome sequence of the yeast Holleya sinecauda.</title>
        <authorList>
            <person name="Dietrich F.S."/>
        </authorList>
    </citation>
    <scope>NUCLEOTIDE SEQUENCE [LARGE SCALE GENOMIC DNA]</scope>
    <source>
        <strain evidence="8 9">ATCC 58844</strain>
    </source>
</reference>
<dbReference type="InterPro" id="IPR015943">
    <property type="entry name" value="WD40/YVTN_repeat-like_dom_sf"/>
</dbReference>
<keyword evidence="2" id="KW-0507">mRNA processing</keyword>
<feature type="domain" description="RSE1/DDB1/CPSF1 second beta-propeller" evidence="7">
    <location>
        <begin position="467"/>
        <end position="814"/>
    </location>
</feature>
<keyword evidence="3" id="KW-0539">Nucleus</keyword>
<evidence type="ECO:0000259" key="5">
    <source>
        <dbReference type="Pfam" id="PF03178"/>
    </source>
</evidence>
<evidence type="ECO:0000256" key="4">
    <source>
        <dbReference type="SAM" id="MobiDB-lite"/>
    </source>
</evidence>
<dbReference type="OrthoDB" id="436637at2759"/>
<dbReference type="InterPro" id="IPR004871">
    <property type="entry name" value="RSE1/DDB1/CPSF1_C"/>
</dbReference>
<dbReference type="Pfam" id="PF03178">
    <property type="entry name" value="CPSF_A"/>
    <property type="match status" value="1"/>
</dbReference>
<dbReference type="Gene3D" id="2.130.10.10">
    <property type="entry name" value="YVTN repeat-like/Quinoprotein amine dehydrogenase"/>
    <property type="match status" value="3"/>
</dbReference>
<dbReference type="STRING" id="45286.A0A0X8HUA8"/>
<dbReference type="PANTHER" id="PTHR10644">
    <property type="entry name" value="DNA REPAIR/RNA PROCESSING CPSF FAMILY"/>
    <property type="match status" value="1"/>
</dbReference>
<dbReference type="InterPro" id="IPR036322">
    <property type="entry name" value="WD40_repeat_dom_sf"/>
</dbReference>
<accession>A0A0X8HUA8</accession>
<evidence type="ECO:0000313" key="9">
    <source>
        <dbReference type="Proteomes" id="UP000243052"/>
    </source>
</evidence>
<dbReference type="GO" id="GO:0005634">
    <property type="term" value="C:nucleus"/>
    <property type="evidence" value="ECO:0007669"/>
    <property type="project" value="UniProtKB-SubCell"/>
</dbReference>
<dbReference type="Pfam" id="PF23726">
    <property type="entry name" value="Beta-prop_RSE1_2nd"/>
    <property type="match status" value="1"/>
</dbReference>
<dbReference type="Proteomes" id="UP000243052">
    <property type="component" value="Chromosome vi"/>
</dbReference>
<keyword evidence="9" id="KW-1185">Reference proteome</keyword>
<feature type="region of interest" description="Disordered" evidence="4">
    <location>
        <begin position="845"/>
        <end position="900"/>
    </location>
</feature>
<evidence type="ECO:0000259" key="6">
    <source>
        <dbReference type="Pfam" id="PF10433"/>
    </source>
</evidence>
<dbReference type="InterPro" id="IPR050358">
    <property type="entry name" value="RSE1/DDB1/CFT1"/>
</dbReference>
<name>A0A0X8HUA8_9SACH</name>